<evidence type="ECO:0000313" key="1">
    <source>
        <dbReference type="EMBL" id="RHZ85243.1"/>
    </source>
</evidence>
<gene>
    <name evidence="1" type="ORF">Glove_69g25</name>
</gene>
<dbReference type="Proteomes" id="UP000266861">
    <property type="component" value="Unassembled WGS sequence"/>
</dbReference>
<keyword evidence="2" id="KW-1185">Reference proteome</keyword>
<reference evidence="1 2" key="1">
    <citation type="submission" date="2018-08" db="EMBL/GenBank/DDBJ databases">
        <title>Genome and evolution of the arbuscular mycorrhizal fungus Diversispora epigaea (formerly Glomus versiforme) and its bacterial endosymbionts.</title>
        <authorList>
            <person name="Sun X."/>
            <person name="Fei Z."/>
            <person name="Harrison M."/>
        </authorList>
    </citation>
    <scope>NUCLEOTIDE SEQUENCE [LARGE SCALE GENOMIC DNA]</scope>
    <source>
        <strain evidence="1 2">IT104</strain>
    </source>
</reference>
<organism evidence="1 2">
    <name type="scientific">Diversispora epigaea</name>
    <dbReference type="NCBI Taxonomy" id="1348612"/>
    <lineage>
        <taxon>Eukaryota</taxon>
        <taxon>Fungi</taxon>
        <taxon>Fungi incertae sedis</taxon>
        <taxon>Mucoromycota</taxon>
        <taxon>Glomeromycotina</taxon>
        <taxon>Glomeromycetes</taxon>
        <taxon>Diversisporales</taxon>
        <taxon>Diversisporaceae</taxon>
        <taxon>Diversispora</taxon>
    </lineage>
</organism>
<dbReference type="EMBL" id="PQFF01000066">
    <property type="protein sequence ID" value="RHZ85243.1"/>
    <property type="molecule type" value="Genomic_DNA"/>
</dbReference>
<comment type="caution">
    <text evidence="1">The sequence shown here is derived from an EMBL/GenBank/DDBJ whole genome shotgun (WGS) entry which is preliminary data.</text>
</comment>
<dbReference type="AlphaFoldDB" id="A0A397JJU2"/>
<protein>
    <submittedName>
        <fullName evidence="1">Uncharacterized protein</fullName>
    </submittedName>
</protein>
<sequence>MNCNFITDSGEFQENSSDECKLILNKNENEIPILSNSNTELITKQFCYILPYLPLQNSNNNQFFFTSTSHSSSTKKQLNLIKY</sequence>
<evidence type="ECO:0000313" key="2">
    <source>
        <dbReference type="Proteomes" id="UP000266861"/>
    </source>
</evidence>
<name>A0A397JJU2_9GLOM</name>
<proteinExistence type="predicted"/>
<accession>A0A397JJU2</accession>